<evidence type="ECO:0000313" key="3">
    <source>
        <dbReference type="EMBL" id="PSR83407.1"/>
    </source>
</evidence>
<feature type="region of interest" description="Disordered" evidence="1">
    <location>
        <begin position="1"/>
        <end position="30"/>
    </location>
</feature>
<proteinExistence type="predicted"/>
<dbReference type="OrthoDB" id="370932at2759"/>
<dbReference type="InterPro" id="IPR026939">
    <property type="entry name" value="ZNF706/At2g23090_sf"/>
</dbReference>
<accession>A0A2T3A5T0</accession>
<dbReference type="Proteomes" id="UP000241462">
    <property type="component" value="Unassembled WGS sequence"/>
</dbReference>
<dbReference type="InParanoid" id="A0A2T3A5T0"/>
<evidence type="ECO:0000313" key="4">
    <source>
        <dbReference type="Proteomes" id="UP000241462"/>
    </source>
</evidence>
<protein>
    <recommendedName>
        <fullName evidence="2">Small EDRK-rich factor-like N-terminal domain-containing protein</fullName>
    </recommendedName>
</protein>
<dbReference type="Pfam" id="PF04419">
    <property type="entry name" value="SERF-like_N"/>
    <property type="match status" value="1"/>
</dbReference>
<gene>
    <name evidence="3" type="ORF">BD289DRAFT_435894</name>
</gene>
<dbReference type="Gene3D" id="4.10.1050.10">
    <property type="entry name" value="At2g23090-like"/>
    <property type="match status" value="1"/>
</dbReference>
<keyword evidence="4" id="KW-1185">Reference proteome</keyword>
<name>A0A2T3A5T0_9PEZI</name>
<dbReference type="AlphaFoldDB" id="A0A2T3A5T0"/>
<dbReference type="InterPro" id="IPR007513">
    <property type="entry name" value="SERF-like_N"/>
</dbReference>
<sequence length="79" mass="8764">MGGGNGAKAQQKRERNAKKAAKGPTSQLGTNNMRMKCNSCCKFWMMQQKDGPTGYIAHHQEKHADKAFDTVMSEVKYNG</sequence>
<dbReference type="EMBL" id="KZ678460">
    <property type="protein sequence ID" value="PSR83407.1"/>
    <property type="molecule type" value="Genomic_DNA"/>
</dbReference>
<evidence type="ECO:0000256" key="1">
    <source>
        <dbReference type="SAM" id="MobiDB-lite"/>
    </source>
</evidence>
<organism evidence="3 4">
    <name type="scientific">Coniella lustricola</name>
    <dbReference type="NCBI Taxonomy" id="2025994"/>
    <lineage>
        <taxon>Eukaryota</taxon>
        <taxon>Fungi</taxon>
        <taxon>Dikarya</taxon>
        <taxon>Ascomycota</taxon>
        <taxon>Pezizomycotina</taxon>
        <taxon>Sordariomycetes</taxon>
        <taxon>Sordariomycetidae</taxon>
        <taxon>Diaporthales</taxon>
        <taxon>Schizoparmaceae</taxon>
        <taxon>Coniella</taxon>
    </lineage>
</organism>
<reference evidence="3 4" key="1">
    <citation type="journal article" date="2018" name="Mycol. Prog.">
        <title>Coniella lustricola, a new species from submerged detritus.</title>
        <authorList>
            <person name="Raudabaugh D.B."/>
            <person name="Iturriaga T."/>
            <person name="Carver A."/>
            <person name="Mondo S."/>
            <person name="Pangilinan J."/>
            <person name="Lipzen A."/>
            <person name="He G."/>
            <person name="Amirebrahimi M."/>
            <person name="Grigoriev I.V."/>
            <person name="Miller A.N."/>
        </authorList>
    </citation>
    <scope>NUCLEOTIDE SEQUENCE [LARGE SCALE GENOMIC DNA]</scope>
    <source>
        <strain evidence="3 4">B22-T-1</strain>
    </source>
</reference>
<evidence type="ECO:0000259" key="2">
    <source>
        <dbReference type="Pfam" id="PF04419"/>
    </source>
</evidence>
<feature type="domain" description="Small EDRK-rich factor-like N-terminal" evidence="2">
    <location>
        <begin position="3"/>
        <end position="32"/>
    </location>
</feature>
<dbReference type="SUPFAM" id="SSF118359">
    <property type="entry name" value="Expressed protein At2g23090/F21P24.15"/>
    <property type="match status" value="1"/>
</dbReference>